<evidence type="ECO:0000256" key="1">
    <source>
        <dbReference type="SAM" id="MobiDB-lite"/>
    </source>
</evidence>
<sequence>MSSSTSVTSTPTDIRSSSSPGVAISAYSFGFLLISVVSLFIIISCCFVRCRSGAFLGTSWDTTEQLDGRGGRRKKLVPPVLWDAWLSRPPASTKEALGAGQFEWSSIQVCTSVLLPFVSDNRFQQPVYVSLIHACRSRSARQFAVAESEVLADHSTAARLLPDDSQSSSSLPLPPRRRPAFLLAHPLNFHMWPRRRSRTHHRSAASEKPTEDETENHPEAVKVAVMISMPSPAFKCWNHGGGPSCQSTSPDGMLREYQIGVAQVPWIHGECTRC</sequence>
<protein>
    <submittedName>
        <fullName evidence="3">Uncharacterized protein</fullName>
    </submittedName>
</protein>
<proteinExistence type="predicted"/>
<organism evidence="3 4">
    <name type="scientific">Suillus discolor</name>
    <dbReference type="NCBI Taxonomy" id="1912936"/>
    <lineage>
        <taxon>Eukaryota</taxon>
        <taxon>Fungi</taxon>
        <taxon>Dikarya</taxon>
        <taxon>Basidiomycota</taxon>
        <taxon>Agaricomycotina</taxon>
        <taxon>Agaricomycetes</taxon>
        <taxon>Agaricomycetidae</taxon>
        <taxon>Boletales</taxon>
        <taxon>Suillineae</taxon>
        <taxon>Suillaceae</taxon>
        <taxon>Suillus</taxon>
    </lineage>
</organism>
<keyword evidence="2" id="KW-1133">Transmembrane helix</keyword>
<evidence type="ECO:0000313" key="3">
    <source>
        <dbReference type="EMBL" id="KAG2117244.1"/>
    </source>
</evidence>
<evidence type="ECO:0000313" key="4">
    <source>
        <dbReference type="Proteomes" id="UP000823399"/>
    </source>
</evidence>
<keyword evidence="2" id="KW-0472">Membrane</keyword>
<dbReference type="EMBL" id="JABBWM010000005">
    <property type="protein sequence ID" value="KAG2117244.1"/>
    <property type="molecule type" value="Genomic_DNA"/>
</dbReference>
<evidence type="ECO:0000256" key="2">
    <source>
        <dbReference type="SAM" id="Phobius"/>
    </source>
</evidence>
<dbReference type="OrthoDB" id="2689324at2759"/>
<dbReference type="Proteomes" id="UP000823399">
    <property type="component" value="Unassembled WGS sequence"/>
</dbReference>
<dbReference type="AlphaFoldDB" id="A0A9P7JYN8"/>
<reference evidence="3" key="1">
    <citation type="journal article" date="2020" name="New Phytol.">
        <title>Comparative genomics reveals dynamic genome evolution in host specialist ectomycorrhizal fungi.</title>
        <authorList>
            <person name="Lofgren L.A."/>
            <person name="Nguyen N.H."/>
            <person name="Vilgalys R."/>
            <person name="Ruytinx J."/>
            <person name="Liao H.L."/>
            <person name="Branco S."/>
            <person name="Kuo A."/>
            <person name="LaButti K."/>
            <person name="Lipzen A."/>
            <person name="Andreopoulos W."/>
            <person name="Pangilinan J."/>
            <person name="Riley R."/>
            <person name="Hundley H."/>
            <person name="Na H."/>
            <person name="Barry K."/>
            <person name="Grigoriev I.V."/>
            <person name="Stajich J.E."/>
            <person name="Kennedy P.G."/>
        </authorList>
    </citation>
    <scope>NUCLEOTIDE SEQUENCE</scope>
    <source>
        <strain evidence="3">FC423</strain>
    </source>
</reference>
<dbReference type="GeneID" id="64697893"/>
<keyword evidence="4" id="KW-1185">Reference proteome</keyword>
<accession>A0A9P7JYN8</accession>
<feature type="compositionally biased region" description="Basic residues" evidence="1">
    <location>
        <begin position="194"/>
        <end position="203"/>
    </location>
</feature>
<comment type="caution">
    <text evidence="3">The sequence shown here is derived from an EMBL/GenBank/DDBJ whole genome shotgun (WGS) entry which is preliminary data.</text>
</comment>
<feature type="transmembrane region" description="Helical" evidence="2">
    <location>
        <begin position="26"/>
        <end position="48"/>
    </location>
</feature>
<gene>
    <name evidence="3" type="ORF">F5147DRAFT_671878</name>
</gene>
<feature type="region of interest" description="Disordered" evidence="1">
    <location>
        <begin position="194"/>
        <end position="217"/>
    </location>
</feature>
<name>A0A9P7JYN8_9AGAM</name>
<dbReference type="RefSeq" id="XP_041298133.1">
    <property type="nucleotide sequence ID" value="XM_041435634.1"/>
</dbReference>
<keyword evidence="2" id="KW-0812">Transmembrane</keyword>
<feature type="compositionally biased region" description="Basic and acidic residues" evidence="1">
    <location>
        <begin position="204"/>
        <end position="217"/>
    </location>
</feature>